<feature type="domain" description="Methyltransferase type 12" evidence="1">
    <location>
        <begin position="6"/>
        <end position="97"/>
    </location>
</feature>
<dbReference type="Pfam" id="PF08242">
    <property type="entry name" value="Methyltransf_12"/>
    <property type="match status" value="1"/>
</dbReference>
<dbReference type="InterPro" id="IPR013217">
    <property type="entry name" value="Methyltransf_12"/>
</dbReference>
<evidence type="ECO:0000259" key="1">
    <source>
        <dbReference type="Pfam" id="PF08242"/>
    </source>
</evidence>
<gene>
    <name evidence="2" type="ORF">GCM10009682_56120</name>
</gene>
<dbReference type="Gene3D" id="3.40.50.150">
    <property type="entry name" value="Vaccinia Virus protein VP39"/>
    <property type="match status" value="1"/>
</dbReference>
<dbReference type="SUPFAM" id="SSF53335">
    <property type="entry name" value="S-adenosyl-L-methionine-dependent methyltransferases"/>
    <property type="match status" value="1"/>
</dbReference>
<accession>A0ABN2MND6</accession>
<protein>
    <recommendedName>
        <fullName evidence="1">Methyltransferase type 12 domain-containing protein</fullName>
    </recommendedName>
</protein>
<keyword evidence="3" id="KW-1185">Reference proteome</keyword>
<dbReference type="InterPro" id="IPR029063">
    <property type="entry name" value="SAM-dependent_MTases_sf"/>
</dbReference>
<evidence type="ECO:0000313" key="2">
    <source>
        <dbReference type="EMBL" id="GAA1830114.1"/>
    </source>
</evidence>
<dbReference type="Proteomes" id="UP001500218">
    <property type="component" value="Unassembled WGS sequence"/>
</dbReference>
<dbReference type="EMBL" id="BAAALT010000261">
    <property type="protein sequence ID" value="GAA1830114.1"/>
    <property type="molecule type" value="Genomic_DNA"/>
</dbReference>
<comment type="caution">
    <text evidence="2">The sequence shown here is derived from an EMBL/GenBank/DDBJ whole genome shotgun (WGS) entry which is preliminary data.</text>
</comment>
<proteinExistence type="predicted"/>
<reference evidence="2 3" key="1">
    <citation type="journal article" date="2019" name="Int. J. Syst. Evol. Microbiol.">
        <title>The Global Catalogue of Microorganisms (GCM) 10K type strain sequencing project: providing services to taxonomists for standard genome sequencing and annotation.</title>
        <authorList>
            <consortium name="The Broad Institute Genomics Platform"/>
            <consortium name="The Broad Institute Genome Sequencing Center for Infectious Disease"/>
            <person name="Wu L."/>
            <person name="Ma J."/>
        </authorList>
    </citation>
    <scope>NUCLEOTIDE SEQUENCE [LARGE SCALE GENOMIC DNA]</scope>
    <source>
        <strain evidence="2 3">JCM 13250</strain>
    </source>
</reference>
<organism evidence="2 3">
    <name type="scientific">Luedemannella flava</name>
    <dbReference type="NCBI Taxonomy" id="349316"/>
    <lineage>
        <taxon>Bacteria</taxon>
        <taxon>Bacillati</taxon>
        <taxon>Actinomycetota</taxon>
        <taxon>Actinomycetes</taxon>
        <taxon>Micromonosporales</taxon>
        <taxon>Micromonosporaceae</taxon>
        <taxon>Luedemannella</taxon>
    </lineage>
</organism>
<evidence type="ECO:0000313" key="3">
    <source>
        <dbReference type="Proteomes" id="UP001500218"/>
    </source>
</evidence>
<name>A0ABN2MND6_9ACTN</name>
<sequence length="239" mass="26025">MELATAAALPPTATVVALDVADHVLDAARRHVAIHLPRRHARLVFARGSVEDGPEALRAALGGAPDLVWASALVHHLGDQQGTVDTLAGLLPTGGRLALYESGLMPRHLPYELEIGAPGLEARLEAAQGPFYSKVRTETPGAKPLPYGWTEVLHRAGLGLVDTISLVIEHRAPLSADRKKRVLAWLAMRVGNARQVRSLTTEDDAAWTRLLDPHDRAWLGHREDIYRLEARTVHIGTRP</sequence>